<evidence type="ECO:0000256" key="6">
    <source>
        <dbReference type="SAM" id="Phobius"/>
    </source>
</evidence>
<reference evidence="7 8" key="1">
    <citation type="journal article" date="2019" name="Int. J. Syst. Evol. Microbiol.">
        <title>The Global Catalogue of Microorganisms (GCM) 10K type strain sequencing project: providing services to taxonomists for standard genome sequencing and annotation.</title>
        <authorList>
            <consortium name="The Broad Institute Genomics Platform"/>
            <consortium name="The Broad Institute Genome Sequencing Center for Infectious Disease"/>
            <person name="Wu L."/>
            <person name="Ma J."/>
        </authorList>
    </citation>
    <scope>NUCLEOTIDE SEQUENCE [LARGE SCALE GENOMIC DNA]</scope>
    <source>
        <strain evidence="7 8">JCM 16374</strain>
    </source>
</reference>
<proteinExistence type="predicted"/>
<keyword evidence="5 6" id="KW-0472">Membrane</keyword>
<keyword evidence="4 6" id="KW-1133">Transmembrane helix</keyword>
<evidence type="ECO:0000256" key="1">
    <source>
        <dbReference type="ARBA" id="ARBA00004651"/>
    </source>
</evidence>
<evidence type="ECO:0000256" key="2">
    <source>
        <dbReference type="ARBA" id="ARBA00022475"/>
    </source>
</evidence>
<name>A0ABN3S4S3_9ACTN</name>
<keyword evidence="3 6" id="KW-0812">Transmembrane</keyword>
<evidence type="ECO:0000256" key="5">
    <source>
        <dbReference type="ARBA" id="ARBA00023136"/>
    </source>
</evidence>
<sequence>MNGWTAAGTALFLFGAAPAGWATATGPAGRRVVAQNTVTTLVSLAVLLLAQGFARPAYQDPALELAVLGPAGTLLYARLLADDVAARPVARRSLRITTWLNYLAVLLVVGALLVLGSRVAGRAVSAAGSSGRGSVRSTGGTSDG</sequence>
<dbReference type="Proteomes" id="UP001500994">
    <property type="component" value="Unassembled WGS sequence"/>
</dbReference>
<evidence type="ECO:0008006" key="9">
    <source>
        <dbReference type="Google" id="ProtNLM"/>
    </source>
</evidence>
<comment type="caution">
    <text evidence="7">The sequence shown here is derived from an EMBL/GenBank/DDBJ whole genome shotgun (WGS) entry which is preliminary data.</text>
</comment>
<keyword evidence="8" id="KW-1185">Reference proteome</keyword>
<evidence type="ECO:0000256" key="3">
    <source>
        <dbReference type="ARBA" id="ARBA00022692"/>
    </source>
</evidence>
<accession>A0ABN3S4S3</accession>
<dbReference type="EMBL" id="BAAARK010000012">
    <property type="protein sequence ID" value="GAA2667475.1"/>
    <property type="molecule type" value="Genomic_DNA"/>
</dbReference>
<organism evidence="7 8">
    <name type="scientific">Streptomyces lunalinharesii</name>
    <dbReference type="NCBI Taxonomy" id="333384"/>
    <lineage>
        <taxon>Bacteria</taxon>
        <taxon>Bacillati</taxon>
        <taxon>Actinomycetota</taxon>
        <taxon>Actinomycetes</taxon>
        <taxon>Kitasatosporales</taxon>
        <taxon>Streptomycetaceae</taxon>
        <taxon>Streptomyces</taxon>
    </lineage>
</organism>
<evidence type="ECO:0000313" key="8">
    <source>
        <dbReference type="Proteomes" id="UP001500994"/>
    </source>
</evidence>
<dbReference type="Pfam" id="PF04066">
    <property type="entry name" value="MrpF_PhaF"/>
    <property type="match status" value="1"/>
</dbReference>
<dbReference type="InterPro" id="IPR007208">
    <property type="entry name" value="MrpF/PhaF-like"/>
</dbReference>
<protein>
    <recommendedName>
        <fullName evidence="9">Integral membrane protein</fullName>
    </recommendedName>
</protein>
<keyword evidence="2" id="KW-1003">Cell membrane</keyword>
<gene>
    <name evidence="7" type="ORF">GCM10009864_41380</name>
</gene>
<dbReference type="RefSeq" id="WP_344577997.1">
    <property type="nucleotide sequence ID" value="NZ_BAAARK010000012.1"/>
</dbReference>
<feature type="transmembrane region" description="Helical" evidence="6">
    <location>
        <begin position="99"/>
        <end position="116"/>
    </location>
</feature>
<evidence type="ECO:0000256" key="4">
    <source>
        <dbReference type="ARBA" id="ARBA00022989"/>
    </source>
</evidence>
<comment type="subcellular location">
    <subcellularLocation>
        <location evidence="1">Cell membrane</location>
        <topology evidence="1">Multi-pass membrane protein</topology>
    </subcellularLocation>
</comment>
<evidence type="ECO:0000313" key="7">
    <source>
        <dbReference type="EMBL" id="GAA2667475.1"/>
    </source>
</evidence>